<proteinExistence type="predicted"/>
<sequence length="269" mass="30077">MGQEASKPRPGTELRVIGAGLPRTGTASFSEALAILLDGPVYHGGTQIFNREPAHIKAWISCWEKTPIRNSKDHDHIMKNVEEIFDGYAATTDTPGAQFVPELLEKFPDAKVICTVRDPEAWVKSMDATANKSLLWFLWIILLPLPTVRHFPKYVDVLQRGRWSELYMPSGDPSTHSTAVYDRHIAWLKKVVPEDQLVFFDVRDGWGPLCQALNVKVPDVPFPRINDAKAMDEFANKQMMDGLKAWAKILGVATALGGVFYVSMSRLTA</sequence>
<evidence type="ECO:0000313" key="1">
    <source>
        <dbReference type="EMBL" id="KAF2727452.1"/>
    </source>
</evidence>
<dbReference type="PANTHER" id="PTHR36978">
    <property type="entry name" value="P-LOOP CONTAINING NUCLEOTIDE TRIPHOSPHATE HYDROLASE"/>
    <property type="match status" value="1"/>
</dbReference>
<evidence type="ECO:0008006" key="3">
    <source>
        <dbReference type="Google" id="ProtNLM"/>
    </source>
</evidence>
<dbReference type="PANTHER" id="PTHR36978:SF3">
    <property type="entry name" value="P-LOOP CONTAINING NUCLEOSIDE TRIPHOSPHATE HYDROLASE PROTEIN"/>
    <property type="match status" value="1"/>
</dbReference>
<dbReference type="InterPro" id="IPR027417">
    <property type="entry name" value="P-loop_NTPase"/>
</dbReference>
<organism evidence="1 2">
    <name type="scientific">Polyplosphaeria fusca</name>
    <dbReference type="NCBI Taxonomy" id="682080"/>
    <lineage>
        <taxon>Eukaryota</taxon>
        <taxon>Fungi</taxon>
        <taxon>Dikarya</taxon>
        <taxon>Ascomycota</taxon>
        <taxon>Pezizomycotina</taxon>
        <taxon>Dothideomycetes</taxon>
        <taxon>Pleosporomycetidae</taxon>
        <taxon>Pleosporales</taxon>
        <taxon>Tetraplosphaeriaceae</taxon>
        <taxon>Polyplosphaeria</taxon>
    </lineage>
</organism>
<dbReference type="AlphaFoldDB" id="A0A9P4UT51"/>
<accession>A0A9P4UT51</accession>
<protein>
    <recommendedName>
        <fullName evidence="3">NAD dependent epimerase/dehydratase</fullName>
    </recommendedName>
</protein>
<gene>
    <name evidence="1" type="ORF">EJ04DRAFT_517238</name>
</gene>
<dbReference type="OrthoDB" id="408152at2759"/>
<dbReference type="Proteomes" id="UP000799444">
    <property type="component" value="Unassembled WGS sequence"/>
</dbReference>
<name>A0A9P4UT51_9PLEO</name>
<keyword evidence="2" id="KW-1185">Reference proteome</keyword>
<reference evidence="1" key="1">
    <citation type="journal article" date="2020" name="Stud. Mycol.">
        <title>101 Dothideomycetes genomes: a test case for predicting lifestyles and emergence of pathogens.</title>
        <authorList>
            <person name="Haridas S."/>
            <person name="Albert R."/>
            <person name="Binder M."/>
            <person name="Bloem J."/>
            <person name="Labutti K."/>
            <person name="Salamov A."/>
            <person name="Andreopoulos B."/>
            <person name="Baker S."/>
            <person name="Barry K."/>
            <person name="Bills G."/>
            <person name="Bluhm B."/>
            <person name="Cannon C."/>
            <person name="Castanera R."/>
            <person name="Culley D."/>
            <person name="Daum C."/>
            <person name="Ezra D."/>
            <person name="Gonzalez J."/>
            <person name="Henrissat B."/>
            <person name="Kuo A."/>
            <person name="Liang C."/>
            <person name="Lipzen A."/>
            <person name="Lutzoni F."/>
            <person name="Magnuson J."/>
            <person name="Mondo S."/>
            <person name="Nolan M."/>
            <person name="Ohm R."/>
            <person name="Pangilinan J."/>
            <person name="Park H.-J."/>
            <person name="Ramirez L."/>
            <person name="Alfaro M."/>
            <person name="Sun H."/>
            <person name="Tritt A."/>
            <person name="Yoshinaga Y."/>
            <person name="Zwiers L.-H."/>
            <person name="Turgeon B."/>
            <person name="Goodwin S."/>
            <person name="Spatafora J."/>
            <person name="Crous P."/>
            <person name="Grigoriev I."/>
        </authorList>
    </citation>
    <scope>NUCLEOTIDE SEQUENCE</scope>
    <source>
        <strain evidence="1">CBS 125425</strain>
    </source>
</reference>
<dbReference type="Pfam" id="PF17784">
    <property type="entry name" value="Sulfotransfer_4"/>
    <property type="match status" value="1"/>
</dbReference>
<evidence type="ECO:0000313" key="2">
    <source>
        <dbReference type="Proteomes" id="UP000799444"/>
    </source>
</evidence>
<dbReference type="Gene3D" id="3.40.50.300">
    <property type="entry name" value="P-loop containing nucleotide triphosphate hydrolases"/>
    <property type="match status" value="1"/>
</dbReference>
<dbReference type="InterPro" id="IPR040632">
    <property type="entry name" value="Sulfotransfer_4"/>
</dbReference>
<comment type="caution">
    <text evidence="1">The sequence shown here is derived from an EMBL/GenBank/DDBJ whole genome shotgun (WGS) entry which is preliminary data.</text>
</comment>
<dbReference type="EMBL" id="ML996331">
    <property type="protein sequence ID" value="KAF2727452.1"/>
    <property type="molecule type" value="Genomic_DNA"/>
</dbReference>
<dbReference type="SUPFAM" id="SSF52540">
    <property type="entry name" value="P-loop containing nucleoside triphosphate hydrolases"/>
    <property type="match status" value="1"/>
</dbReference>